<dbReference type="PANTHER" id="PTHR11439">
    <property type="entry name" value="GAG-POL-RELATED RETROTRANSPOSON"/>
    <property type="match status" value="1"/>
</dbReference>
<dbReference type="AlphaFoldDB" id="A0AAV3PPC9"/>
<dbReference type="Proteomes" id="UP001454036">
    <property type="component" value="Unassembled WGS sequence"/>
</dbReference>
<proteinExistence type="predicted"/>
<evidence type="ECO:0000259" key="1">
    <source>
        <dbReference type="Pfam" id="PF07727"/>
    </source>
</evidence>
<dbReference type="CDD" id="cd09272">
    <property type="entry name" value="RNase_HI_RT_Ty1"/>
    <property type="match status" value="1"/>
</dbReference>
<dbReference type="SUPFAM" id="SSF56672">
    <property type="entry name" value="DNA/RNA polymerases"/>
    <property type="match status" value="1"/>
</dbReference>
<feature type="domain" description="Reverse transcriptase Ty1/copia-type" evidence="1">
    <location>
        <begin position="10"/>
        <end position="88"/>
    </location>
</feature>
<dbReference type="Pfam" id="PF07727">
    <property type="entry name" value="RVT_2"/>
    <property type="match status" value="1"/>
</dbReference>
<keyword evidence="4" id="KW-1185">Reference proteome</keyword>
<organism evidence="2 4">
    <name type="scientific">Lithospermum erythrorhizon</name>
    <name type="common">Purple gromwell</name>
    <name type="synonym">Lithospermum officinale var. erythrorhizon</name>
    <dbReference type="NCBI Taxonomy" id="34254"/>
    <lineage>
        <taxon>Eukaryota</taxon>
        <taxon>Viridiplantae</taxon>
        <taxon>Streptophyta</taxon>
        <taxon>Embryophyta</taxon>
        <taxon>Tracheophyta</taxon>
        <taxon>Spermatophyta</taxon>
        <taxon>Magnoliopsida</taxon>
        <taxon>eudicotyledons</taxon>
        <taxon>Gunneridae</taxon>
        <taxon>Pentapetalae</taxon>
        <taxon>asterids</taxon>
        <taxon>lamiids</taxon>
        <taxon>Boraginales</taxon>
        <taxon>Boraginaceae</taxon>
        <taxon>Boraginoideae</taxon>
        <taxon>Lithospermeae</taxon>
        <taxon>Lithospermum</taxon>
    </lineage>
</organism>
<protein>
    <recommendedName>
        <fullName evidence="1">Reverse transcriptase Ty1/copia-type domain-containing protein</fullName>
    </recommendedName>
</protein>
<name>A0AAV3PPC9_LITER</name>
<dbReference type="InterPro" id="IPR013103">
    <property type="entry name" value="RVT_2"/>
</dbReference>
<evidence type="ECO:0000313" key="4">
    <source>
        <dbReference type="Proteomes" id="UP001454036"/>
    </source>
</evidence>
<dbReference type="InterPro" id="IPR043502">
    <property type="entry name" value="DNA/RNA_pol_sf"/>
</dbReference>
<comment type="caution">
    <text evidence="2">The sequence shown here is derived from an EMBL/GenBank/DDBJ whole genome shotgun (WGS) entry which is preliminary data.</text>
</comment>
<evidence type="ECO:0000313" key="2">
    <source>
        <dbReference type="EMBL" id="GAA0153090.1"/>
    </source>
</evidence>
<reference evidence="2 4" key="1">
    <citation type="submission" date="2024-01" db="EMBL/GenBank/DDBJ databases">
        <title>The complete chloroplast genome sequence of Lithospermum erythrorhizon: insights into the phylogenetic relationship among Boraginaceae species and the maternal lineages of purple gromwells.</title>
        <authorList>
            <person name="Okada T."/>
            <person name="Watanabe K."/>
        </authorList>
    </citation>
    <scope>NUCLEOTIDE SEQUENCE [LARGE SCALE GENOMIC DNA]</scope>
</reference>
<dbReference type="EMBL" id="BAABME010003556">
    <property type="protein sequence ID" value="GAA0159244.1"/>
    <property type="molecule type" value="Genomic_DNA"/>
</dbReference>
<accession>A0AAV3PPC9</accession>
<sequence length="341" mass="38913">MGSCHLTCCKKPIGCRWVYKFKCKPDGSVDKYKARLVAKGYNQIEGVDFYDSFSPVEKTVTVRLFLAMAAAKQWPLHQLDVNNACLHGFWMRRLVATCFMVLVVYVDDVLIAGDSEEDIKVVKDFLHRQFTIKDLGVAKYFLRIEIARSTVGMYLSQRKYALDIVKDLGLEFMQHPTQHHWDVVVHVAKHLKSAPSQGLLYSSASDLSPTAYCDTNLTKCKSTISRSLADVEYRSLATTLCKIKWLTYFFHDLHIPFAGPIPLLCNNKSAVHMVENPVFHERTKHIEIDNHLVRDHYKSDLIQPSHISTKEQLADAFTEVLPASVFFPLLSKMHFLLTITS</sequence>
<evidence type="ECO:0000313" key="3">
    <source>
        <dbReference type="EMBL" id="GAA0159244.1"/>
    </source>
</evidence>
<dbReference type="EMBL" id="BAABME010018235">
    <property type="protein sequence ID" value="GAA0153090.1"/>
    <property type="molecule type" value="Genomic_DNA"/>
</dbReference>
<dbReference type="PANTHER" id="PTHR11439:SF470">
    <property type="entry name" value="CYSTEINE-RICH RLK (RECEPTOR-LIKE PROTEIN KINASE) 8"/>
    <property type="match status" value="1"/>
</dbReference>
<gene>
    <name evidence="3" type="ORF">LIER_16066</name>
    <name evidence="2" type="ORF">LIER_37620</name>
</gene>